<evidence type="ECO:0000256" key="1">
    <source>
        <dbReference type="ARBA" id="ARBA00007435"/>
    </source>
</evidence>
<dbReference type="CDD" id="cd10449">
    <property type="entry name" value="GIY-YIG_SLX1_like"/>
    <property type="match status" value="1"/>
</dbReference>
<protein>
    <submittedName>
        <fullName evidence="3">GIY-YIG nuclease family protein</fullName>
    </submittedName>
</protein>
<dbReference type="InterPro" id="IPR035901">
    <property type="entry name" value="GIY-YIG_endonuc_sf"/>
</dbReference>
<dbReference type="InterPro" id="IPR050190">
    <property type="entry name" value="UPF0213_domain"/>
</dbReference>
<dbReference type="RefSeq" id="WP_119438804.1">
    <property type="nucleotide sequence ID" value="NZ_QWGR01000008.1"/>
</dbReference>
<dbReference type="EMBL" id="QWGR01000008">
    <property type="protein sequence ID" value="RIJ47444.1"/>
    <property type="molecule type" value="Genomic_DNA"/>
</dbReference>
<keyword evidence="4" id="KW-1185">Reference proteome</keyword>
<feature type="domain" description="GIY-YIG" evidence="2">
    <location>
        <begin position="1"/>
        <end position="76"/>
    </location>
</feature>
<sequence length="82" mass="10036">MPYFAYVLYSQKYNRLYKGHCQDIQIRVNQHNTGQTQSTKPFIPWSLVYFEKFDTREEAIKREKYFKTASGRRFLKHKLRLP</sequence>
<dbReference type="OrthoDB" id="677560at2"/>
<evidence type="ECO:0000259" key="2">
    <source>
        <dbReference type="PROSITE" id="PS50164"/>
    </source>
</evidence>
<comment type="similarity">
    <text evidence="1">Belongs to the UPF0213 family.</text>
</comment>
<dbReference type="PANTHER" id="PTHR34477">
    <property type="entry name" value="UPF0213 PROTEIN YHBQ"/>
    <property type="match status" value="1"/>
</dbReference>
<dbReference type="Pfam" id="PF01541">
    <property type="entry name" value="GIY-YIG"/>
    <property type="match status" value="1"/>
</dbReference>
<proteinExistence type="inferred from homology"/>
<dbReference type="PROSITE" id="PS50164">
    <property type="entry name" value="GIY_YIG"/>
    <property type="match status" value="1"/>
</dbReference>
<dbReference type="Gene3D" id="3.40.1440.10">
    <property type="entry name" value="GIY-YIG endonuclease"/>
    <property type="match status" value="1"/>
</dbReference>
<evidence type="ECO:0000313" key="4">
    <source>
        <dbReference type="Proteomes" id="UP000265926"/>
    </source>
</evidence>
<gene>
    <name evidence="3" type="ORF">D1614_15155</name>
</gene>
<dbReference type="SUPFAM" id="SSF82771">
    <property type="entry name" value="GIY-YIG endonuclease"/>
    <property type="match status" value="1"/>
</dbReference>
<reference evidence="3 4" key="1">
    <citation type="submission" date="2018-08" db="EMBL/GenBank/DDBJ databases">
        <title>Pallidiluteibacterium maritimus gen. nov., sp. nov., isolated from coastal sediment.</title>
        <authorList>
            <person name="Zhou L.Y."/>
        </authorList>
    </citation>
    <scope>NUCLEOTIDE SEQUENCE [LARGE SCALE GENOMIC DNA]</scope>
    <source>
        <strain evidence="3 4">XSD2</strain>
    </source>
</reference>
<dbReference type="PANTHER" id="PTHR34477:SF1">
    <property type="entry name" value="UPF0213 PROTEIN YHBQ"/>
    <property type="match status" value="1"/>
</dbReference>
<dbReference type="Proteomes" id="UP000265926">
    <property type="component" value="Unassembled WGS sequence"/>
</dbReference>
<comment type="caution">
    <text evidence="3">The sequence shown here is derived from an EMBL/GenBank/DDBJ whole genome shotgun (WGS) entry which is preliminary data.</text>
</comment>
<dbReference type="AlphaFoldDB" id="A0A399SXJ2"/>
<accession>A0A399SXJ2</accession>
<name>A0A399SXJ2_9BACT</name>
<organism evidence="3 4">
    <name type="scientific">Maribellus luteus</name>
    <dbReference type="NCBI Taxonomy" id="2305463"/>
    <lineage>
        <taxon>Bacteria</taxon>
        <taxon>Pseudomonadati</taxon>
        <taxon>Bacteroidota</taxon>
        <taxon>Bacteroidia</taxon>
        <taxon>Marinilabiliales</taxon>
        <taxon>Prolixibacteraceae</taxon>
        <taxon>Maribellus</taxon>
    </lineage>
</organism>
<evidence type="ECO:0000313" key="3">
    <source>
        <dbReference type="EMBL" id="RIJ47444.1"/>
    </source>
</evidence>
<dbReference type="InterPro" id="IPR000305">
    <property type="entry name" value="GIY-YIG_endonuc"/>
</dbReference>